<reference evidence="2 3" key="1">
    <citation type="submission" date="2020-08" db="EMBL/GenBank/DDBJ databases">
        <authorList>
            <person name="Koutsovoulos G."/>
            <person name="Danchin GJ E."/>
        </authorList>
    </citation>
    <scope>NUCLEOTIDE SEQUENCE [LARGE SCALE GENOMIC DNA]</scope>
</reference>
<keyword evidence="1" id="KW-1133">Transmembrane helix</keyword>
<evidence type="ECO:0000256" key="1">
    <source>
        <dbReference type="SAM" id="Phobius"/>
    </source>
</evidence>
<protein>
    <submittedName>
        <fullName evidence="2">Uncharacterized protein</fullName>
    </submittedName>
</protein>
<evidence type="ECO:0000313" key="2">
    <source>
        <dbReference type="EMBL" id="CAD2188430.1"/>
    </source>
</evidence>
<accession>A0A6V7WN37</accession>
<dbReference type="EMBL" id="CAJEWN010000692">
    <property type="protein sequence ID" value="CAD2188430.1"/>
    <property type="molecule type" value="Genomic_DNA"/>
</dbReference>
<feature type="transmembrane region" description="Helical" evidence="1">
    <location>
        <begin position="25"/>
        <end position="58"/>
    </location>
</feature>
<organism evidence="2 3">
    <name type="scientific">Meloidogyne enterolobii</name>
    <name type="common">Root-knot nematode worm</name>
    <name type="synonym">Meloidogyne mayaguensis</name>
    <dbReference type="NCBI Taxonomy" id="390850"/>
    <lineage>
        <taxon>Eukaryota</taxon>
        <taxon>Metazoa</taxon>
        <taxon>Ecdysozoa</taxon>
        <taxon>Nematoda</taxon>
        <taxon>Chromadorea</taxon>
        <taxon>Rhabditida</taxon>
        <taxon>Tylenchina</taxon>
        <taxon>Tylenchomorpha</taxon>
        <taxon>Tylenchoidea</taxon>
        <taxon>Meloidogynidae</taxon>
        <taxon>Meloidogyninae</taxon>
        <taxon>Meloidogyne</taxon>
    </lineage>
</organism>
<evidence type="ECO:0000313" key="3">
    <source>
        <dbReference type="Proteomes" id="UP000580250"/>
    </source>
</evidence>
<sequence>MRICHELKRSKMVFLHRSVHFRTRFLMHIFAYFGTFVHICISVHILANFAYFGLYFGIFQ</sequence>
<keyword evidence="1" id="KW-0812">Transmembrane</keyword>
<gene>
    <name evidence="2" type="ORF">MENT_LOCUS41081</name>
</gene>
<keyword evidence="1" id="KW-0472">Membrane</keyword>
<comment type="caution">
    <text evidence="2">The sequence shown here is derived from an EMBL/GenBank/DDBJ whole genome shotgun (WGS) entry which is preliminary data.</text>
</comment>
<dbReference type="Proteomes" id="UP000580250">
    <property type="component" value="Unassembled WGS sequence"/>
</dbReference>
<proteinExistence type="predicted"/>
<dbReference type="AlphaFoldDB" id="A0A6V7WN37"/>
<name>A0A6V7WN37_MELEN</name>